<dbReference type="GO" id="GO:0006325">
    <property type="term" value="P:chromatin organization"/>
    <property type="evidence" value="ECO:0007669"/>
    <property type="project" value="UniProtKB-KW"/>
</dbReference>
<feature type="compositionally biased region" description="Low complexity" evidence="14">
    <location>
        <begin position="341"/>
        <end position="367"/>
    </location>
</feature>
<organism evidence="17 18">
    <name type="scientific">Drosophila lebanonensis</name>
    <name type="common">Fruit fly</name>
    <name type="synonym">Scaptodrosophila lebanonensis</name>
    <dbReference type="NCBI Taxonomy" id="7225"/>
    <lineage>
        <taxon>Eukaryota</taxon>
        <taxon>Metazoa</taxon>
        <taxon>Ecdysozoa</taxon>
        <taxon>Arthropoda</taxon>
        <taxon>Hexapoda</taxon>
        <taxon>Insecta</taxon>
        <taxon>Pterygota</taxon>
        <taxon>Neoptera</taxon>
        <taxon>Endopterygota</taxon>
        <taxon>Diptera</taxon>
        <taxon>Brachycera</taxon>
        <taxon>Muscomorpha</taxon>
        <taxon>Ephydroidea</taxon>
        <taxon>Drosophilidae</taxon>
        <taxon>Scaptodrosophila</taxon>
    </lineage>
</organism>
<dbReference type="GeneID" id="115622594"/>
<dbReference type="Gene3D" id="2.40.50.770">
    <property type="entry name" value="RecQ-mediated genome instability protein Rmi1, C-terminal domain"/>
    <property type="match status" value="1"/>
</dbReference>
<gene>
    <name evidence="18" type="primary">LOC115622594</name>
</gene>
<evidence type="ECO:0000259" key="16">
    <source>
        <dbReference type="PROSITE" id="PS50304"/>
    </source>
</evidence>
<dbReference type="InterPro" id="IPR010304">
    <property type="entry name" value="SMN_Tudor"/>
</dbReference>
<keyword evidence="6" id="KW-0747">Spliceosome</keyword>
<dbReference type="SMART" id="SM00333">
    <property type="entry name" value="TUDOR"/>
    <property type="match status" value="1"/>
</dbReference>
<dbReference type="RefSeq" id="XP_030372451.1">
    <property type="nucleotide sequence ID" value="XM_030516591.1"/>
</dbReference>
<dbReference type="PANTHER" id="PTHR13681:SF24">
    <property type="entry name" value="TUDOR DOMAIN-CONTAINING PROTEIN 3"/>
    <property type="match status" value="1"/>
</dbReference>
<feature type="compositionally biased region" description="Basic and acidic residues" evidence="14">
    <location>
        <begin position="299"/>
        <end position="320"/>
    </location>
</feature>
<feature type="compositionally biased region" description="Polar residues" evidence="14">
    <location>
        <begin position="596"/>
        <end position="611"/>
    </location>
</feature>
<dbReference type="InterPro" id="IPR013894">
    <property type="entry name" value="RMI1_OB"/>
</dbReference>
<feature type="region of interest" description="Disordered" evidence="14">
    <location>
        <begin position="341"/>
        <end position="555"/>
    </location>
</feature>
<dbReference type="SMART" id="SM01161">
    <property type="entry name" value="DUF1767"/>
    <property type="match status" value="1"/>
</dbReference>
<feature type="region of interest" description="Disordered" evidence="14">
    <location>
        <begin position="789"/>
        <end position="819"/>
    </location>
</feature>
<feature type="compositionally biased region" description="Polar residues" evidence="14">
    <location>
        <begin position="381"/>
        <end position="410"/>
    </location>
</feature>
<evidence type="ECO:0000313" key="17">
    <source>
        <dbReference type="Proteomes" id="UP000504634"/>
    </source>
</evidence>
<keyword evidence="8" id="KW-0508">mRNA splicing</keyword>
<dbReference type="OrthoDB" id="434939at2759"/>
<dbReference type="Proteomes" id="UP000504634">
    <property type="component" value="Unplaced"/>
</dbReference>
<evidence type="ECO:0000256" key="2">
    <source>
        <dbReference type="ARBA" id="ARBA00004408"/>
    </source>
</evidence>
<comment type="subcellular location">
    <subcellularLocation>
        <location evidence="1">Nucleus speckle</location>
    </subcellularLocation>
    <subcellularLocation>
        <location evidence="2">Nucleus</location>
        <location evidence="2">Cajal body</location>
    </subcellularLocation>
</comment>
<evidence type="ECO:0000259" key="15">
    <source>
        <dbReference type="PROSITE" id="PS50030"/>
    </source>
</evidence>
<feature type="compositionally biased region" description="Polar residues" evidence="14">
    <location>
        <begin position="634"/>
        <end position="643"/>
    </location>
</feature>
<dbReference type="GO" id="GO:0015030">
    <property type="term" value="C:Cajal body"/>
    <property type="evidence" value="ECO:0007669"/>
    <property type="project" value="UniProtKB-SubCell"/>
</dbReference>
<dbReference type="GO" id="GO:0005681">
    <property type="term" value="C:spliceosomal complex"/>
    <property type="evidence" value="ECO:0007669"/>
    <property type="project" value="UniProtKB-KW"/>
</dbReference>
<evidence type="ECO:0000256" key="11">
    <source>
        <dbReference type="ARBA" id="ARBA00037618"/>
    </source>
</evidence>
<dbReference type="InterPro" id="IPR009060">
    <property type="entry name" value="UBA-like_sf"/>
</dbReference>
<dbReference type="GO" id="GO:0005737">
    <property type="term" value="C:cytoplasm"/>
    <property type="evidence" value="ECO:0007669"/>
    <property type="project" value="InterPro"/>
</dbReference>
<keyword evidence="5" id="KW-0507">mRNA processing</keyword>
<dbReference type="SUPFAM" id="SSF63748">
    <property type="entry name" value="Tudor/PWWP/MBT"/>
    <property type="match status" value="1"/>
</dbReference>
<feature type="compositionally biased region" description="Low complexity" evidence="14">
    <location>
        <begin position="790"/>
        <end position="800"/>
    </location>
</feature>
<evidence type="ECO:0000256" key="9">
    <source>
        <dbReference type="ARBA" id="ARBA00023242"/>
    </source>
</evidence>
<dbReference type="PROSITE" id="PS50304">
    <property type="entry name" value="TUDOR"/>
    <property type="match status" value="1"/>
</dbReference>
<protein>
    <recommendedName>
        <fullName evidence="12">Survival of motor neuron-related-splicing factor 30</fullName>
    </recommendedName>
    <alternativeName>
        <fullName evidence="13">Survival motor neuron domain-containing protein 1</fullName>
    </alternativeName>
    <alternativeName>
        <fullName evidence="4">Tudor domain-containing protein 3</fullName>
    </alternativeName>
</protein>
<accession>A0A6J2T694</accession>
<dbReference type="GO" id="GO:0016607">
    <property type="term" value="C:nuclear speck"/>
    <property type="evidence" value="ECO:0007669"/>
    <property type="project" value="UniProtKB-SubCell"/>
</dbReference>
<feature type="compositionally biased region" description="Basic and acidic residues" evidence="14">
    <location>
        <begin position="428"/>
        <end position="458"/>
    </location>
</feature>
<feature type="domain" description="UBA" evidence="15">
    <location>
        <begin position="244"/>
        <end position="283"/>
    </location>
</feature>
<dbReference type="AlphaFoldDB" id="A0A6J2T694"/>
<evidence type="ECO:0000256" key="7">
    <source>
        <dbReference type="ARBA" id="ARBA00022853"/>
    </source>
</evidence>
<keyword evidence="9" id="KW-0539">Nucleus</keyword>
<evidence type="ECO:0000256" key="6">
    <source>
        <dbReference type="ARBA" id="ARBA00022728"/>
    </source>
</evidence>
<dbReference type="PANTHER" id="PTHR13681">
    <property type="entry name" value="SURVIVAL OF MOTOR NEURON-RELATED-SPLICING FACTOR 30-RELATED"/>
    <property type="match status" value="1"/>
</dbReference>
<evidence type="ECO:0000256" key="3">
    <source>
        <dbReference type="ARBA" id="ARBA00005371"/>
    </source>
</evidence>
<evidence type="ECO:0000256" key="14">
    <source>
        <dbReference type="SAM" id="MobiDB-lite"/>
    </source>
</evidence>
<feature type="compositionally biased region" description="Low complexity" evidence="14">
    <location>
        <begin position="619"/>
        <end position="633"/>
    </location>
</feature>
<feature type="domain" description="Tudor" evidence="16">
    <location>
        <begin position="724"/>
        <end position="782"/>
    </location>
</feature>
<dbReference type="Gene3D" id="2.30.30.140">
    <property type="match status" value="1"/>
</dbReference>
<feature type="region of interest" description="Disordered" evidence="14">
    <location>
        <begin position="280"/>
        <end position="322"/>
    </location>
</feature>
<comment type="function">
    <text evidence="10">Scaffolding protein that specifically recognizes and binds dimethylarginine-containing proteins. Plays a role in the regulation of translation of target mRNAs by binding Arg/Gly-rich motifs (GAR) in dimethylarginine-containing proteins. In nucleus, acts as a coactivator: recognizes and binds asymmetric dimethylation on the core histone tails associated with transcriptional activation (H3R17me2a and H4R3me2a) and recruits proteins at these arginine-methylated loci. In cytoplasm, acts as an antiviral factor that participates in the assembly of stress granules together with G3BP1.</text>
</comment>
<dbReference type="GO" id="GO:0003723">
    <property type="term" value="F:RNA binding"/>
    <property type="evidence" value="ECO:0007669"/>
    <property type="project" value="InterPro"/>
</dbReference>
<evidence type="ECO:0000256" key="12">
    <source>
        <dbReference type="ARBA" id="ARBA00041083"/>
    </source>
</evidence>
<evidence type="ECO:0000256" key="5">
    <source>
        <dbReference type="ARBA" id="ARBA00022664"/>
    </source>
</evidence>
<feature type="compositionally biased region" description="Low complexity" evidence="14">
    <location>
        <begin position="520"/>
        <end position="555"/>
    </location>
</feature>
<dbReference type="GO" id="GO:0006397">
    <property type="term" value="P:mRNA processing"/>
    <property type="evidence" value="ECO:0007669"/>
    <property type="project" value="UniProtKB-KW"/>
</dbReference>
<comment type="similarity">
    <text evidence="3">Belongs to the SMN family.</text>
</comment>
<reference evidence="18" key="1">
    <citation type="submission" date="2025-08" db="UniProtKB">
        <authorList>
            <consortium name="RefSeq"/>
        </authorList>
    </citation>
    <scope>IDENTIFICATION</scope>
    <source>
        <strain evidence="18">11010-0011.00</strain>
        <tissue evidence="18">Whole body</tissue>
    </source>
</reference>
<evidence type="ECO:0000256" key="8">
    <source>
        <dbReference type="ARBA" id="ARBA00023187"/>
    </source>
</evidence>
<feature type="compositionally biased region" description="Gly residues" evidence="14">
    <location>
        <begin position="415"/>
        <end position="426"/>
    </location>
</feature>
<dbReference type="InterPro" id="IPR002999">
    <property type="entry name" value="Tudor"/>
</dbReference>
<feature type="region of interest" description="Disordered" evidence="14">
    <location>
        <begin position="570"/>
        <end position="645"/>
    </location>
</feature>
<keyword evidence="17" id="KW-1185">Reference proteome</keyword>
<comment type="function">
    <text evidence="11">Involved in spliceosome assembly.</text>
</comment>
<evidence type="ECO:0000256" key="4">
    <source>
        <dbReference type="ARBA" id="ARBA00013421"/>
    </source>
</evidence>
<dbReference type="InterPro" id="IPR015940">
    <property type="entry name" value="UBA"/>
</dbReference>
<dbReference type="Pfam" id="PF06003">
    <property type="entry name" value="SMN_Tudor"/>
    <property type="match status" value="1"/>
</dbReference>
<evidence type="ECO:0000256" key="1">
    <source>
        <dbReference type="ARBA" id="ARBA00004324"/>
    </source>
</evidence>
<feature type="compositionally biased region" description="Polar residues" evidence="14">
    <location>
        <begin position="459"/>
        <end position="469"/>
    </location>
</feature>
<dbReference type="CTD" id="81550"/>
<evidence type="ECO:0000313" key="18">
    <source>
        <dbReference type="RefSeq" id="XP_030372451.1"/>
    </source>
</evidence>
<sequence length="819" mass="89867">MELAKKLEAQGWYLTEEGIKTLTTALGSEDPRKIIDEALNRDLRDIGGGALPTKRDDAQLAGKIVLQIQRVRNIAAPKCNEESKTAPRLLQLDLSDGQATLQALELESVPALSLNVAPGTKIYFRAEKLQMLQGFLLLRSNELQLLGGRVEALYEKWDLARTMLKYARSGRPLTGASAPPPWVPFGKKIDTTADRNFKSMTVTGGDKDKPAKENDEFNTMRSEAIAVASKAAVKKVFGGGGQNIIDHNVKKILDKGYTEEEARNALHSTRNNLERALFNLKRRRDAGGNGVEPPPMRGGRGERPGRESKRGASLKDEADSAKPAANATLFDFLTTKLPATETAAPETTPATASTASSYNTNSNNTLKQYNAKATDSDRRSSSTNVSAATNKTQGMSDRSRFENNISSSFAANRGGHSGAPRGGGRNRGTREERPPRGDRERGGAGFNERARKQEKDSNPRASEQQQVRSSHNRNEHNASKPQADVKAEQEAPTGKDQFNNRRGSERQSHRGGAARGGENGHASNSSSSGNSNRRRGNGAAAAASGGKGGNNANNSEEFNARLSKVVEETANLKISGPKREDRRKHGGGGASGSAGQNRQQSEQQTASTPITNKADKQAQRQQPPQQHYTPRQQSNANYSQLPNGYTYDPSKIMGFQSKETNEFAMSLLKSQGVNIAPVSQQQQQQQPPPASNNFFAAPSPSTYIMTNSQPTALSQPQPFEDSWFWKMGDLCMAKYWDDGRYYEAEITGVAEKTCVVFFLGYGNHEEVLKSDILPITDSQHRPVNMNPLLQQHQQQQQQSRYRQDRQGQQMYIPPHKREH</sequence>
<evidence type="ECO:0000256" key="13">
    <source>
        <dbReference type="ARBA" id="ARBA00042567"/>
    </source>
</evidence>
<dbReference type="PROSITE" id="PS50030">
    <property type="entry name" value="UBA"/>
    <property type="match status" value="1"/>
</dbReference>
<feature type="compositionally biased region" description="Basic and acidic residues" evidence="14">
    <location>
        <begin position="472"/>
        <end position="489"/>
    </location>
</feature>
<dbReference type="SUPFAM" id="SSF46934">
    <property type="entry name" value="UBA-like"/>
    <property type="match status" value="1"/>
</dbReference>
<proteinExistence type="inferred from homology"/>
<dbReference type="Pfam" id="PF08585">
    <property type="entry name" value="RMI1_N_C"/>
    <property type="match status" value="1"/>
</dbReference>
<dbReference type="InterPro" id="IPR042470">
    <property type="entry name" value="RMI1_N_C_sf"/>
</dbReference>
<evidence type="ECO:0000256" key="10">
    <source>
        <dbReference type="ARBA" id="ARBA00035105"/>
    </source>
</evidence>
<dbReference type="GO" id="GO:0008380">
    <property type="term" value="P:RNA splicing"/>
    <property type="evidence" value="ECO:0007669"/>
    <property type="project" value="UniProtKB-KW"/>
</dbReference>
<name>A0A6J2T694_DROLE</name>
<feature type="compositionally biased region" description="Basic and acidic residues" evidence="14">
    <location>
        <begin position="498"/>
        <end position="508"/>
    </location>
</feature>
<keyword evidence="7" id="KW-0156">Chromatin regulator</keyword>